<feature type="transmembrane region" description="Helical" evidence="2">
    <location>
        <begin position="349"/>
        <end position="366"/>
    </location>
</feature>
<feature type="transmembrane region" description="Helical" evidence="2">
    <location>
        <begin position="273"/>
        <end position="294"/>
    </location>
</feature>
<feature type="transmembrane region" description="Helical" evidence="2">
    <location>
        <begin position="378"/>
        <end position="398"/>
    </location>
</feature>
<feature type="transmembrane region" description="Helical" evidence="2">
    <location>
        <begin position="602"/>
        <end position="621"/>
    </location>
</feature>
<feature type="transmembrane region" description="Helical" evidence="2">
    <location>
        <begin position="702"/>
        <end position="723"/>
    </location>
</feature>
<accession>A0A5C6D0N5</accession>
<keyword evidence="4" id="KW-1185">Reference proteome</keyword>
<feature type="transmembrane region" description="Helical" evidence="2">
    <location>
        <begin position="463"/>
        <end position="481"/>
    </location>
</feature>
<proteinExistence type="predicted"/>
<dbReference type="Proteomes" id="UP000318437">
    <property type="component" value="Unassembled WGS sequence"/>
</dbReference>
<feature type="transmembrane region" description="Helical" evidence="2">
    <location>
        <begin position="223"/>
        <end position="241"/>
    </location>
</feature>
<protein>
    <recommendedName>
        <fullName evidence="5">DUF2339 domain-containing protein</fullName>
    </recommendedName>
</protein>
<feature type="transmembrane region" description="Helical" evidence="2">
    <location>
        <begin position="735"/>
        <end position="757"/>
    </location>
</feature>
<feature type="transmembrane region" description="Helical" evidence="2">
    <location>
        <begin position="435"/>
        <end position="454"/>
    </location>
</feature>
<evidence type="ECO:0000313" key="3">
    <source>
        <dbReference type="EMBL" id="TWU30430.1"/>
    </source>
</evidence>
<evidence type="ECO:0000256" key="1">
    <source>
        <dbReference type="SAM" id="MobiDB-lite"/>
    </source>
</evidence>
<dbReference type="InterPro" id="IPR019286">
    <property type="entry name" value="DUF2339_TM"/>
</dbReference>
<dbReference type="Pfam" id="PF10101">
    <property type="entry name" value="DUF2339"/>
    <property type="match status" value="1"/>
</dbReference>
<feature type="transmembrane region" description="Helical" evidence="2">
    <location>
        <begin position="793"/>
        <end position="811"/>
    </location>
</feature>
<dbReference type="PANTHER" id="PTHR38434:SF1">
    <property type="entry name" value="BLL2549 PROTEIN"/>
    <property type="match status" value="1"/>
</dbReference>
<feature type="transmembrane region" description="Helical" evidence="2">
    <location>
        <begin position="191"/>
        <end position="211"/>
    </location>
</feature>
<dbReference type="PANTHER" id="PTHR38434">
    <property type="entry name" value="BLL2549 PROTEIN"/>
    <property type="match status" value="1"/>
</dbReference>
<feature type="transmembrane region" description="Helical" evidence="2">
    <location>
        <begin position="661"/>
        <end position="682"/>
    </location>
</feature>
<feature type="transmembrane region" description="Helical" evidence="2">
    <location>
        <begin position="510"/>
        <end position="531"/>
    </location>
</feature>
<evidence type="ECO:0008006" key="5">
    <source>
        <dbReference type="Google" id="ProtNLM"/>
    </source>
</evidence>
<dbReference type="EMBL" id="SJPS01000001">
    <property type="protein sequence ID" value="TWU30430.1"/>
    <property type="molecule type" value="Genomic_DNA"/>
</dbReference>
<feature type="transmembrane region" description="Helical" evidence="2">
    <location>
        <begin position="248"/>
        <end position="267"/>
    </location>
</feature>
<feature type="transmembrane region" description="Helical" evidence="2">
    <location>
        <begin position="301"/>
        <end position="321"/>
    </location>
</feature>
<keyword evidence="2" id="KW-0812">Transmembrane</keyword>
<name>A0A5C6D0N5_9BACT</name>
<reference evidence="3 4" key="1">
    <citation type="submission" date="2019-02" db="EMBL/GenBank/DDBJ databases">
        <title>Deep-cultivation of Planctomycetes and their phenomic and genomic characterization uncovers novel biology.</title>
        <authorList>
            <person name="Wiegand S."/>
            <person name="Jogler M."/>
            <person name="Boedeker C."/>
            <person name="Pinto D."/>
            <person name="Vollmers J."/>
            <person name="Rivas-Marin E."/>
            <person name="Kohn T."/>
            <person name="Peeters S.H."/>
            <person name="Heuer A."/>
            <person name="Rast P."/>
            <person name="Oberbeckmann S."/>
            <person name="Bunk B."/>
            <person name="Jeske O."/>
            <person name="Meyerdierks A."/>
            <person name="Storesund J.E."/>
            <person name="Kallscheuer N."/>
            <person name="Luecker S."/>
            <person name="Lage O.M."/>
            <person name="Pohl T."/>
            <person name="Merkel B.J."/>
            <person name="Hornburger P."/>
            <person name="Mueller R.-W."/>
            <person name="Bruemmer F."/>
            <person name="Labrenz M."/>
            <person name="Spormann A.M."/>
            <person name="Op Den Camp H."/>
            <person name="Overmann J."/>
            <person name="Amann R."/>
            <person name="Jetten M.S.M."/>
            <person name="Mascher T."/>
            <person name="Medema M.H."/>
            <person name="Devos D.P."/>
            <person name="Kaster A.-K."/>
            <person name="Ovreas L."/>
            <person name="Rohde M."/>
            <person name="Galperin M.Y."/>
            <person name="Jogler C."/>
        </authorList>
    </citation>
    <scope>NUCLEOTIDE SEQUENCE [LARGE SCALE GENOMIC DNA]</scope>
    <source>
        <strain evidence="3 4">Pla144</strain>
    </source>
</reference>
<feature type="transmembrane region" description="Helical" evidence="2">
    <location>
        <begin position="327"/>
        <end position="344"/>
    </location>
</feature>
<dbReference type="AlphaFoldDB" id="A0A5C6D0N5"/>
<keyword evidence="2" id="KW-1133">Transmembrane helix</keyword>
<gene>
    <name evidence="3" type="ORF">Pla144_12160</name>
</gene>
<organism evidence="3 4">
    <name type="scientific">Bythopirellula polymerisocia</name>
    <dbReference type="NCBI Taxonomy" id="2528003"/>
    <lineage>
        <taxon>Bacteria</taxon>
        <taxon>Pseudomonadati</taxon>
        <taxon>Planctomycetota</taxon>
        <taxon>Planctomycetia</taxon>
        <taxon>Pirellulales</taxon>
        <taxon>Lacipirellulaceae</taxon>
        <taxon>Bythopirellula</taxon>
    </lineage>
</organism>
<feature type="transmembrane region" description="Helical" evidence="2">
    <location>
        <begin position="817"/>
        <end position="838"/>
    </location>
</feature>
<feature type="transmembrane region" description="Helical" evidence="2">
    <location>
        <begin position="23"/>
        <end position="47"/>
    </location>
</feature>
<feature type="transmembrane region" description="Helical" evidence="2">
    <location>
        <begin position="636"/>
        <end position="654"/>
    </location>
</feature>
<comment type="caution">
    <text evidence="3">The sequence shown here is derived from an EMBL/GenBank/DDBJ whole genome shotgun (WGS) entry which is preliminary data.</text>
</comment>
<feature type="transmembrane region" description="Helical" evidence="2">
    <location>
        <begin position="405"/>
        <end position="423"/>
    </location>
</feature>
<sequence length="862" mass="95835" precursor="true">MDAGGELAFLQLKSCVRVAMEEVFFLMLGLAALAVVFLVPIGTYIVVKRLEREQTDSFRSLRNELNKLRSQVTDLRGGIAPSTTEPATPTPPPPPPPEPTRSEVPESPGPLEPAMWAFEKKEVAKEEDLPEKSTPQVPYTELVREPVLPREPSRFEVAAKETLHKIWNWIIVGEEHVPAGVSMEYAVASQWLLRVGVLVLVVGIGFFLKYSIERGLLGPQARVALSVITGLVLLIVGTRILGKKYHVLGQGLLGAGLATLYFSVFAASNLFHLVAATPAFALMGMVTVLAGGIAVRFDSMLVAVLGIIGGYLTPVMLSTGVVNFPGLFGYVLILGIGVLGICYWKNWPLVNYLSFFATYILFFASMLKYDKSHFWEVFPFMIAFFVLFSAMTVLYKIVRHTKSNLLDLIAMFINAGVFFAVGYRLIDEMYGRKWIAALSLGLTAFYTIHIYYFLRRKLVDRELLVSMIGLATFFLAITMPLVLSREWITASWAIQAVVLMWVAQKLGSNFVRQVSLILFGIVLARFCFYDLGRQFSGGVTSTADLPLSDYLRALVERVIAFGIPIASFGLAYRMLEKQPPPSSEASVITSANDIEPWLGGSATLRMLVFAAFTMAFLYLHLELNRTMGHFYAPARLPILTILWIGLCGFFLFEYSRRANNLLLGLLGIAVVGVLSKLFLYDLPSWGVNDRMLYTHPYSFRDALMRLIDFGAIIGFLGGAYALMAKRGSGEQIRSILGFASLAMLFIYLTLEVNSYLYHQYEGLQAGGVSILWAVFALALILRGIGKNLVALRYLGLALFTIVSFKVFFVDMARLDQFWRIVAFGVLGVLLMAGSFVYLKYRENFAVGDSTEEKSVDDEKEEV</sequence>
<dbReference type="PIRSF" id="PIRSF035905">
    <property type="entry name" value="UCP035905_mp"/>
    <property type="match status" value="1"/>
</dbReference>
<keyword evidence="2" id="KW-0472">Membrane</keyword>
<evidence type="ECO:0000313" key="4">
    <source>
        <dbReference type="Proteomes" id="UP000318437"/>
    </source>
</evidence>
<dbReference type="InterPro" id="IPR014600">
    <property type="entry name" value="UCP035905_mem"/>
</dbReference>
<feature type="compositionally biased region" description="Pro residues" evidence="1">
    <location>
        <begin position="88"/>
        <end position="99"/>
    </location>
</feature>
<feature type="transmembrane region" description="Helical" evidence="2">
    <location>
        <begin position="763"/>
        <end position="781"/>
    </location>
</feature>
<feature type="region of interest" description="Disordered" evidence="1">
    <location>
        <begin position="72"/>
        <end position="111"/>
    </location>
</feature>
<evidence type="ECO:0000256" key="2">
    <source>
        <dbReference type="SAM" id="Phobius"/>
    </source>
</evidence>